<feature type="compositionally biased region" description="Polar residues" evidence="1">
    <location>
        <begin position="380"/>
        <end position="391"/>
    </location>
</feature>
<evidence type="ECO:0008006" key="6">
    <source>
        <dbReference type="Google" id="ProtNLM"/>
    </source>
</evidence>
<evidence type="ECO:0000256" key="1">
    <source>
        <dbReference type="SAM" id="MobiDB-lite"/>
    </source>
</evidence>
<feature type="domain" description="Centrosomal protein CEP104 Zn finger" evidence="3">
    <location>
        <begin position="980"/>
        <end position="1087"/>
    </location>
</feature>
<feature type="domain" description="Centrosomal protein CEP104 N-terminal" evidence="2">
    <location>
        <begin position="50"/>
        <end position="160"/>
    </location>
</feature>
<dbReference type="Gene3D" id="2.60.120.260">
    <property type="entry name" value="Galactose-binding domain-like"/>
    <property type="match status" value="1"/>
</dbReference>
<sequence>MQRKRISQEQMTHNQGSTNSELDFKVLFATSEESGYKAERLLEHNVLGSGWRSLRRCSYPQSIAISLGQVYKIHAVQFTTHEFLVPSFVELLLYNPQQQAWETIGKVQMGKEGRPTAGRERKTVKVDIKTNALRLILHQPLPHQNNNYNQVSIAAITVLGNQIPTDIRPVTPQIGHPIVSRSKRGTAKPLSGPSQDNSRQPSSGSSYANASKAQVQVAPTPGVLPQILNPPDSGDSQASRGHSYLEKGEELRTEIMISKTKAAAAEDFLLADRYKIAYDALGSLLTDYASLDERKAAAIAAENYKGAHEIKTTMKEVENILQLPLEKLVRMLNGEPEPPSPKAAPPASLNKGPKPKHQVSYQTLEPMNGNTDENEHDLTTNDIGGTPSDANLKQARAGSRSRSRPKASGASDTEDLSRAVPNISNKDIINENGDRMLHNNNNGYQQFFLTEEEKRELEQERKENYMRRRGTNLAASMMTKTRTLTGNSTGAGGNEELGASTRMRQGVTKSQVSKSQLAKTGTIQQFSFDDELNNITSNRDKETAPPELPGSVMRGQNATKLKDAGFNEMYIRLSYSSNKGNVIDAINLMIRALVHDPVAFYPAGISLITIISESTNTALVGLIGNLFCHVYLAIMRRYRGAPNGGDLVGTVTQVKNTVVDAGDLILTFLDVTAQLSMQKENAVTYAELKCTSERTVEKAIGQNMSNLHNDVLLLLTPIIHKLSDSQRRTKINSINMLATASTFPFFPTFNFVNAIISKRSIEKTSGLAQNELSFQNQKLIYLVETRSWATAVLITGNQRLMTKDTIPILRAYIEWVIPHATKQEQKKPATDILIAMYGSLLSDMIGITNAVECANKACTTEAILKTVHKAMVECDKKLSIKPPRVKLLPPSTDAPAGKLIIDMKPSLSSHPSSPDSRRDNQAGHAGYNAHDMDGVHGAHGGQKPMHTQQQSGADHQAVDIAAGAIADDDDGQYGEFPPGVCQFCLEECGQQEDMALNMYRHLLIKCPCCCACPACEAIIEIPCLPEHMIYECTHKGKLQYSLDLCKNCRCIIETKYMASHMLTCKTILGEEETICPLCGELLPNSEAALTHYSDGEGCPGNPRTAANLRTVVSNKVNSVRHGPQ</sequence>
<dbReference type="VEuPathDB" id="GiardiaDB:GL50581_4196"/>
<dbReference type="VEuPathDB" id="GiardiaDB:GL50803_0016818"/>
<feature type="compositionally biased region" description="Low complexity" evidence="1">
    <location>
        <begin position="905"/>
        <end position="914"/>
    </location>
</feature>
<reference evidence="4 5" key="2">
    <citation type="journal article" date="2013" name="Genome Biol. Evol.">
        <title>Genome sequencing of Giardia lamblia genotypes A2 and B isolates (DH and GS) and comparative analysis with the genomes of genotypes A1 and E (WB and Pig).</title>
        <authorList>
            <person name="Adam R.D."/>
            <person name="Dahlstrom E.W."/>
            <person name="Martens C.A."/>
            <person name="Bruno D.P."/>
            <person name="Barbian K.D."/>
            <person name="Ricklefs S.M."/>
            <person name="Hernandez M.M."/>
            <person name="Narla N.P."/>
            <person name="Patel R.B."/>
            <person name="Porcella S.F."/>
            <person name="Nash T.E."/>
        </authorList>
    </citation>
    <scope>NUCLEOTIDE SEQUENCE [LARGE SCALE GENOMIC DNA]</scope>
    <source>
        <strain evidence="4 5">GS</strain>
    </source>
</reference>
<dbReference type="GO" id="GO:0005929">
    <property type="term" value="C:cilium"/>
    <property type="evidence" value="ECO:0007669"/>
    <property type="project" value="TreeGrafter"/>
</dbReference>
<gene>
    <name evidence="4" type="ORF">GSB_16818</name>
</gene>
<feature type="region of interest" description="Disordered" evidence="1">
    <location>
        <begin position="904"/>
        <end position="954"/>
    </location>
</feature>
<dbReference type="Pfam" id="PF21038">
    <property type="entry name" value="CEP104_N"/>
    <property type="match status" value="1"/>
</dbReference>
<dbReference type="PANTHER" id="PTHR13371">
    <property type="entry name" value="GLYCINE-, GLUTAMATE-, THIENYLCYCLOHEXYLPIPERIDINE-BINDING PROTEIN"/>
    <property type="match status" value="1"/>
</dbReference>
<feature type="region of interest" description="Disordered" evidence="1">
    <location>
        <begin position="166"/>
        <end position="243"/>
    </location>
</feature>
<dbReference type="InterPro" id="IPR052607">
    <property type="entry name" value="CEP104-like"/>
</dbReference>
<dbReference type="VEuPathDB" id="GiardiaDB:DHA2_16818"/>
<dbReference type="SUPFAM" id="SSF49785">
    <property type="entry name" value="Galactose-binding domain-like"/>
    <property type="match status" value="1"/>
</dbReference>
<feature type="compositionally biased region" description="Polar residues" evidence="1">
    <location>
        <begin position="507"/>
        <end position="516"/>
    </location>
</feature>
<organism evidence="4 5">
    <name type="scientific">Giardia intestinalis</name>
    <name type="common">Giardia lamblia</name>
    <dbReference type="NCBI Taxonomy" id="5741"/>
    <lineage>
        <taxon>Eukaryota</taxon>
        <taxon>Metamonada</taxon>
        <taxon>Diplomonadida</taxon>
        <taxon>Hexamitidae</taxon>
        <taxon>Giardiinae</taxon>
        <taxon>Giardia</taxon>
    </lineage>
</organism>
<dbReference type="OrthoDB" id="66599at2759"/>
<evidence type="ECO:0000259" key="2">
    <source>
        <dbReference type="Pfam" id="PF21038"/>
    </source>
</evidence>
<evidence type="ECO:0000313" key="4">
    <source>
        <dbReference type="EMBL" id="ESU45021.1"/>
    </source>
</evidence>
<protein>
    <recommendedName>
        <fullName evidence="6">Glycine-, glutamate-, thienylcyclohexylpiperidine-binding protein</fullName>
    </recommendedName>
</protein>
<dbReference type="PANTHER" id="PTHR13371:SF0">
    <property type="entry name" value="CENTROSOMAL PROTEIN OF 104 KDA"/>
    <property type="match status" value="1"/>
</dbReference>
<proteinExistence type="predicted"/>
<dbReference type="InterPro" id="IPR048739">
    <property type="entry name" value="CEP104_N"/>
</dbReference>
<evidence type="ECO:0000313" key="5">
    <source>
        <dbReference type="Proteomes" id="UP000018040"/>
    </source>
</evidence>
<name>V6U1X8_GIAIN</name>
<feature type="region of interest" description="Disordered" evidence="1">
    <location>
        <begin position="483"/>
        <end position="516"/>
    </location>
</feature>
<feature type="region of interest" description="Disordered" evidence="1">
    <location>
        <begin position="332"/>
        <end position="418"/>
    </location>
</feature>
<evidence type="ECO:0000259" key="3">
    <source>
        <dbReference type="Pfam" id="PF21039"/>
    </source>
</evidence>
<accession>V6U1X8</accession>
<dbReference type="InterPro" id="IPR008979">
    <property type="entry name" value="Galactose-bd-like_sf"/>
</dbReference>
<dbReference type="Proteomes" id="UP000018040">
    <property type="component" value="Unassembled WGS sequence"/>
</dbReference>
<feature type="compositionally biased region" description="Polar residues" evidence="1">
    <location>
        <begin position="192"/>
        <end position="214"/>
    </location>
</feature>
<dbReference type="Pfam" id="PF21039">
    <property type="entry name" value="CEP104_ZnF"/>
    <property type="match status" value="1"/>
</dbReference>
<dbReference type="eggNOG" id="KOG4825">
    <property type="taxonomic scope" value="Eukaryota"/>
</dbReference>
<dbReference type="AlphaFoldDB" id="V6U1X8"/>
<comment type="caution">
    <text evidence="4">The sequence shown here is derived from an EMBL/GenBank/DDBJ whole genome shotgun (WGS) entry which is preliminary data.</text>
</comment>
<dbReference type="VEuPathDB" id="GiardiaDB:QR46_1283"/>
<reference evidence="5" key="1">
    <citation type="submission" date="2012-02" db="EMBL/GenBank/DDBJ databases">
        <title>Genome sequencing of Giardia lamblia Genotypes A2 and B isolates (DH and GS) and comparative analysis with the genomes of Genotypes A1 and E (WB and Pig).</title>
        <authorList>
            <person name="Adam R."/>
            <person name="Dahlstrom E."/>
            <person name="Martens C."/>
            <person name="Bruno D."/>
            <person name="Barbian K."/>
            <person name="Porcella S.F."/>
            <person name="Nash T."/>
        </authorList>
    </citation>
    <scope>NUCLEOTIDE SEQUENCE</scope>
    <source>
        <strain evidence="5">GS</strain>
    </source>
</reference>
<dbReference type="EMBL" id="AHHH01000012">
    <property type="protein sequence ID" value="ESU45021.1"/>
    <property type="molecule type" value="Genomic_DNA"/>
</dbReference>
<feature type="compositionally biased region" description="Polar residues" evidence="1">
    <location>
        <begin position="359"/>
        <end position="371"/>
    </location>
</feature>
<dbReference type="InterPro" id="IPR048738">
    <property type="entry name" value="CEP104_Znf"/>
</dbReference>